<feature type="transmembrane region" description="Helical" evidence="7">
    <location>
        <begin position="60"/>
        <end position="80"/>
    </location>
</feature>
<feature type="transmembrane region" description="Helical" evidence="7">
    <location>
        <begin position="519"/>
        <end position="544"/>
    </location>
</feature>
<keyword evidence="2" id="KW-0813">Transport</keyword>
<dbReference type="InterPro" id="IPR035906">
    <property type="entry name" value="MetI-like_sf"/>
</dbReference>
<name>A0A2U3B979_9VIBR</name>
<evidence type="ECO:0000259" key="8">
    <source>
        <dbReference type="PROSITE" id="PS50928"/>
    </source>
</evidence>
<keyword evidence="10" id="KW-1185">Reference proteome</keyword>
<evidence type="ECO:0000256" key="3">
    <source>
        <dbReference type="ARBA" id="ARBA00022475"/>
    </source>
</evidence>
<feature type="domain" description="ABC transmembrane type-1" evidence="8">
    <location>
        <begin position="54"/>
        <end position="268"/>
    </location>
</feature>
<dbReference type="InterPro" id="IPR000515">
    <property type="entry name" value="MetI-like"/>
</dbReference>
<dbReference type="SUPFAM" id="SSF161098">
    <property type="entry name" value="MetI-like"/>
    <property type="match status" value="2"/>
</dbReference>
<feature type="transmembrane region" description="Helical" evidence="7">
    <location>
        <begin position="302"/>
        <end position="322"/>
    </location>
</feature>
<organism evidence="9 10">
    <name type="scientific">Vibrio albus</name>
    <dbReference type="NCBI Taxonomy" id="2200953"/>
    <lineage>
        <taxon>Bacteria</taxon>
        <taxon>Pseudomonadati</taxon>
        <taxon>Pseudomonadota</taxon>
        <taxon>Gammaproteobacteria</taxon>
        <taxon>Vibrionales</taxon>
        <taxon>Vibrionaceae</taxon>
        <taxon>Vibrio</taxon>
    </lineage>
</organism>
<feature type="transmembrane region" description="Helical" evidence="7">
    <location>
        <begin position="385"/>
        <end position="409"/>
    </location>
</feature>
<comment type="subcellular location">
    <subcellularLocation>
        <location evidence="1">Cell membrane</location>
        <topology evidence="1">Multi-pass membrane protein</topology>
    </subcellularLocation>
</comment>
<dbReference type="CDD" id="cd06261">
    <property type="entry name" value="TM_PBP2"/>
    <property type="match status" value="1"/>
</dbReference>
<reference evidence="9 10" key="1">
    <citation type="submission" date="2018-05" db="EMBL/GenBank/DDBJ databases">
        <title>Vibrio limimaris sp. nov., isolated from marine sediment.</title>
        <authorList>
            <person name="Li C.-M."/>
        </authorList>
    </citation>
    <scope>NUCLEOTIDE SEQUENCE [LARGE SCALE GENOMIC DNA]</scope>
    <source>
        <strain evidence="9 10">E4404</strain>
    </source>
</reference>
<feature type="transmembrane region" description="Helical" evidence="7">
    <location>
        <begin position="204"/>
        <end position="224"/>
    </location>
</feature>
<dbReference type="Proteomes" id="UP000245362">
    <property type="component" value="Unassembled WGS sequence"/>
</dbReference>
<evidence type="ECO:0000313" key="10">
    <source>
        <dbReference type="Proteomes" id="UP000245362"/>
    </source>
</evidence>
<dbReference type="RefSeq" id="WP_109319917.1">
    <property type="nucleotide sequence ID" value="NZ_QFWT01000005.1"/>
</dbReference>
<evidence type="ECO:0000256" key="5">
    <source>
        <dbReference type="ARBA" id="ARBA00022989"/>
    </source>
</evidence>
<dbReference type="PANTHER" id="PTHR30183:SF6">
    <property type="entry name" value="INNER MEMBRANE ABC TRANSPORTER PERMEASE PROTEIN YNJC"/>
    <property type="match status" value="1"/>
</dbReference>
<dbReference type="AlphaFoldDB" id="A0A2U3B979"/>
<sequence>MIQLVYLVTLLICFCPLLPGILGVLLPAASWLPALGYTTPDFSAFEQVIDWPNLSISVALTLFTGLGSTFIALSLSYLILSHHWGTPFWKKLERSLSPMLAMPHVALAISFALLLSPTGWLYRGAEAMGIDTSGSFSVIKDPLGIGLILVLAIKETPFLLIMSIPVLRQINVDRLCAVSESLGYSRAESWRKVIFPLWLPRIRLPLFAVAAYGLSVVDVALILGPTRPATLAVVIWQWFNDPDLLLLPRAAAGALLLLGMTASALFILRSLEWLILRKFRQWQVNGSASLPARGREKKAHPFNLFLLIPMLTIPVLLIWSFAHRWRFPELQPSQYSLRFWQQELPNIVSITGNSLFYAICSSTVALVLVIACLEYRHKYHKGLPVWLITIPLITPQLSLLFGIQVSIFLVPGQYYRLWVIWSHLIFVFPYLYLTLDGAWRSYDIRLDMCSQSLGKTAWQTWWQVKRPQVQPAIVFGLAVGISVSLAQYLPTQILGAGRINTITTEAVALASGQDRRIMAIYGLLQGVLPLLFFSIALVFNQFAFRYRHNKRITHSGRAHDTVCH</sequence>
<feature type="transmembrane region" description="Helical" evidence="7">
    <location>
        <begin position="415"/>
        <end position="435"/>
    </location>
</feature>
<feature type="domain" description="ABC transmembrane type-1" evidence="8">
    <location>
        <begin position="351"/>
        <end position="536"/>
    </location>
</feature>
<keyword evidence="6 7" id="KW-0472">Membrane</keyword>
<evidence type="ECO:0000256" key="1">
    <source>
        <dbReference type="ARBA" id="ARBA00004651"/>
    </source>
</evidence>
<evidence type="ECO:0000256" key="4">
    <source>
        <dbReference type="ARBA" id="ARBA00022692"/>
    </source>
</evidence>
<evidence type="ECO:0000256" key="6">
    <source>
        <dbReference type="ARBA" id="ARBA00023136"/>
    </source>
</evidence>
<dbReference type="GO" id="GO:0055085">
    <property type="term" value="P:transmembrane transport"/>
    <property type="evidence" value="ECO:0007669"/>
    <property type="project" value="InterPro"/>
</dbReference>
<feature type="transmembrane region" description="Helical" evidence="7">
    <location>
        <begin position="472"/>
        <end position="489"/>
    </location>
</feature>
<feature type="transmembrane region" description="Helical" evidence="7">
    <location>
        <begin position="101"/>
        <end position="122"/>
    </location>
</feature>
<accession>A0A2U3B979</accession>
<dbReference type="OrthoDB" id="7852521at2"/>
<comment type="caution">
    <text evidence="9">The sequence shown here is derived from an EMBL/GenBank/DDBJ whole genome shotgun (WGS) entry which is preliminary data.</text>
</comment>
<feature type="transmembrane region" description="Helical" evidence="7">
    <location>
        <begin position="244"/>
        <end position="268"/>
    </location>
</feature>
<evidence type="ECO:0000256" key="2">
    <source>
        <dbReference type="ARBA" id="ARBA00022448"/>
    </source>
</evidence>
<evidence type="ECO:0000256" key="7">
    <source>
        <dbReference type="SAM" id="Phobius"/>
    </source>
</evidence>
<dbReference type="PROSITE" id="PS50928">
    <property type="entry name" value="ABC_TM1"/>
    <property type="match status" value="2"/>
</dbReference>
<dbReference type="Gene3D" id="1.10.3720.10">
    <property type="entry name" value="MetI-like"/>
    <property type="match status" value="2"/>
</dbReference>
<gene>
    <name evidence="9" type="ORF">DI392_10790</name>
</gene>
<feature type="transmembrane region" description="Helical" evidence="7">
    <location>
        <begin position="354"/>
        <end position="373"/>
    </location>
</feature>
<dbReference type="PANTHER" id="PTHR30183">
    <property type="entry name" value="MOLYBDENUM TRANSPORT SYSTEM PERMEASE PROTEIN MODB"/>
    <property type="match status" value="1"/>
</dbReference>
<keyword evidence="4 7" id="KW-0812">Transmembrane</keyword>
<dbReference type="GO" id="GO:0005886">
    <property type="term" value="C:plasma membrane"/>
    <property type="evidence" value="ECO:0007669"/>
    <property type="project" value="UniProtKB-SubCell"/>
</dbReference>
<proteinExistence type="predicted"/>
<protein>
    <submittedName>
        <fullName evidence="9">Thiamine ABC transporter permease</fullName>
    </submittedName>
</protein>
<evidence type="ECO:0000313" key="9">
    <source>
        <dbReference type="EMBL" id="PWI33333.1"/>
    </source>
</evidence>
<dbReference type="EMBL" id="QFWT01000005">
    <property type="protein sequence ID" value="PWI33333.1"/>
    <property type="molecule type" value="Genomic_DNA"/>
</dbReference>
<feature type="transmembrane region" description="Helical" evidence="7">
    <location>
        <begin position="142"/>
        <end position="164"/>
    </location>
</feature>
<keyword evidence="5 7" id="KW-1133">Transmembrane helix</keyword>
<keyword evidence="3" id="KW-1003">Cell membrane</keyword>